<dbReference type="EMBL" id="MU404350">
    <property type="protein sequence ID" value="KAI1617966.1"/>
    <property type="molecule type" value="Genomic_DNA"/>
</dbReference>
<proteinExistence type="predicted"/>
<comment type="caution">
    <text evidence="1">The sequence shown here is derived from an EMBL/GenBank/DDBJ whole genome shotgun (WGS) entry which is preliminary data.</text>
</comment>
<reference evidence="1" key="1">
    <citation type="journal article" date="2022" name="bioRxiv">
        <title>Deciphering the potential niche of two novel black yeast fungi from a biological soil crust based on their genomes, phenotypes, and melanin regulation.</title>
        <authorList>
            <consortium name="DOE Joint Genome Institute"/>
            <person name="Carr E.C."/>
            <person name="Barton Q."/>
            <person name="Grambo S."/>
            <person name="Sullivan M."/>
            <person name="Renfro C.M."/>
            <person name="Kuo A."/>
            <person name="Pangilinan J."/>
            <person name="Lipzen A."/>
            <person name="Keymanesh K."/>
            <person name="Savage E."/>
            <person name="Barry K."/>
            <person name="Grigoriev I.V."/>
            <person name="Riekhof W.R."/>
            <person name="Harris S.S."/>
        </authorList>
    </citation>
    <scope>NUCLEOTIDE SEQUENCE</scope>
    <source>
        <strain evidence="1">JF 03-4F</strain>
    </source>
</reference>
<name>A0AAN6E4J7_9EURO</name>
<evidence type="ECO:0000313" key="1">
    <source>
        <dbReference type="EMBL" id="KAI1617966.1"/>
    </source>
</evidence>
<dbReference type="Proteomes" id="UP001203852">
    <property type="component" value="Unassembled WGS sequence"/>
</dbReference>
<keyword evidence="2" id="KW-1185">Reference proteome</keyword>
<dbReference type="AlphaFoldDB" id="A0AAN6E4J7"/>
<sequence>MPSRSHSSSQTLSLLSLATRAQLGVPGYAPGQEYILMDARSAIPKPESISLVEAATLGVGMKPHVWGYLKSCGYDVSASCSTTSATLVRDLRAVLFDYKTSLEQQVKEVLKITAGKAIRVFDAVAADDRLLAEELFRAAKETEKLFVTTNDWSGIGDFEALGPLGRPEAEELNKNIERFIPVIGELVATGKLQPADMKSLGKADSKMPSRVSESQIAAVWCCRESECRRQDSGPIADIDLDRPPCRFPDTYKPVSCSRADNVGQ</sequence>
<organism evidence="1 2">
    <name type="scientific">Exophiala viscosa</name>
    <dbReference type="NCBI Taxonomy" id="2486360"/>
    <lineage>
        <taxon>Eukaryota</taxon>
        <taxon>Fungi</taxon>
        <taxon>Dikarya</taxon>
        <taxon>Ascomycota</taxon>
        <taxon>Pezizomycotina</taxon>
        <taxon>Eurotiomycetes</taxon>
        <taxon>Chaetothyriomycetidae</taxon>
        <taxon>Chaetothyriales</taxon>
        <taxon>Herpotrichiellaceae</taxon>
        <taxon>Exophiala</taxon>
    </lineage>
</organism>
<accession>A0AAN6E4J7</accession>
<dbReference type="Gene3D" id="3.40.50.720">
    <property type="entry name" value="NAD(P)-binding Rossmann-like Domain"/>
    <property type="match status" value="1"/>
</dbReference>
<protein>
    <submittedName>
        <fullName evidence="1">Uncharacterized protein</fullName>
    </submittedName>
</protein>
<evidence type="ECO:0000313" key="2">
    <source>
        <dbReference type="Proteomes" id="UP001203852"/>
    </source>
</evidence>
<gene>
    <name evidence="1" type="ORF">EDD36DRAFT_479916</name>
</gene>